<dbReference type="InterPro" id="IPR036249">
    <property type="entry name" value="Thioredoxin-like_sf"/>
</dbReference>
<dbReference type="Proteomes" id="UP000242705">
    <property type="component" value="Unassembled WGS sequence"/>
</dbReference>
<organism evidence="1 2">
    <name type="scientific">Sulfobacillus thermosulfidooxidans</name>
    <dbReference type="NCBI Taxonomy" id="28034"/>
    <lineage>
        <taxon>Bacteria</taxon>
        <taxon>Bacillati</taxon>
        <taxon>Bacillota</taxon>
        <taxon>Clostridia</taxon>
        <taxon>Eubacteriales</taxon>
        <taxon>Clostridiales Family XVII. Incertae Sedis</taxon>
        <taxon>Sulfobacillus</taxon>
    </lineage>
</organism>
<dbReference type="PANTHER" id="PTHR37170">
    <property type="entry name" value="GLUTAREDOXIN-RELATED"/>
    <property type="match status" value="1"/>
</dbReference>
<proteinExistence type="predicted"/>
<evidence type="ECO:0000313" key="2">
    <source>
        <dbReference type="Proteomes" id="UP000242705"/>
    </source>
</evidence>
<sequence>MAYLDDKIRGQVSQFFQDLKDSVTIQIYPGPNGELSQVFIDLANEVADLSDLVMVTQTTEAPALEPGHPGDEAISGPIANLLDNNGNPTGIRFVGIPSGHEFGAFLEDIKAVSTHQVALSDKAKEALAQIKEPVHIQVFTTPT</sequence>
<comment type="caution">
    <text evidence="1">The sequence shown here is derived from an EMBL/GenBank/DDBJ whole genome shotgun (WGS) entry which is preliminary data.</text>
</comment>
<reference evidence="1 2" key="1">
    <citation type="journal article" date="2014" name="BMC Genomics">
        <title>Comparison of environmental and isolate Sulfobacillus genomes reveals diverse carbon, sulfur, nitrogen, and hydrogen metabolisms.</title>
        <authorList>
            <person name="Justice N.B."/>
            <person name="Norman A."/>
            <person name="Brown C.T."/>
            <person name="Singh A."/>
            <person name="Thomas B.C."/>
            <person name="Banfield J.F."/>
        </authorList>
    </citation>
    <scope>NUCLEOTIDE SEQUENCE [LARGE SCALE GENOMIC DNA]</scope>
    <source>
        <strain evidence="1">AMDSBA5</strain>
    </source>
</reference>
<accession>A0A2T2WSA6</accession>
<evidence type="ECO:0000313" key="1">
    <source>
        <dbReference type="EMBL" id="PSR25128.1"/>
    </source>
</evidence>
<protein>
    <submittedName>
        <fullName evidence="1">Uncharacterized protein</fullName>
    </submittedName>
</protein>
<dbReference type="EMBL" id="PXYX01000035">
    <property type="protein sequence ID" value="PSR25128.1"/>
    <property type="molecule type" value="Genomic_DNA"/>
</dbReference>
<gene>
    <name evidence="1" type="ORF">C7B47_12885</name>
</gene>
<name>A0A2T2WSA6_SULTH</name>
<dbReference type="PANTHER" id="PTHR37170:SF1">
    <property type="entry name" value="GLUTAREDOXIN-LIKE PROTEIN"/>
    <property type="match status" value="1"/>
</dbReference>
<dbReference type="SUPFAM" id="SSF52833">
    <property type="entry name" value="Thioredoxin-like"/>
    <property type="match status" value="1"/>
</dbReference>
<dbReference type="AlphaFoldDB" id="A0A2T2WSA6"/>
<dbReference type="Gene3D" id="3.40.30.80">
    <property type="match status" value="1"/>
</dbReference>